<dbReference type="InterPro" id="IPR017853">
    <property type="entry name" value="GH"/>
</dbReference>
<reference evidence="1" key="2">
    <citation type="submission" date="2022-03" db="EMBL/GenBank/DDBJ databases">
        <title>Draft title - Genomic analysis of global carrot germplasm unveils the trajectory of domestication and the origin of high carotenoid orange carrot.</title>
        <authorList>
            <person name="Iorizzo M."/>
            <person name="Ellison S."/>
            <person name="Senalik D."/>
            <person name="Macko-Podgorni A."/>
            <person name="Grzebelus D."/>
            <person name="Bostan H."/>
            <person name="Rolling W."/>
            <person name="Curaba J."/>
            <person name="Simon P."/>
        </authorList>
    </citation>
    <scope>NUCLEOTIDE SEQUENCE</scope>
    <source>
        <tissue evidence="1">Leaf</tissue>
    </source>
</reference>
<protein>
    <recommendedName>
        <fullName evidence="3">Mannan endo-1,4-beta-mannosidase</fullName>
    </recommendedName>
</protein>
<evidence type="ECO:0000313" key="2">
    <source>
        <dbReference type="Proteomes" id="UP000077755"/>
    </source>
</evidence>
<organism evidence="1 2">
    <name type="scientific">Daucus carota subsp. sativus</name>
    <name type="common">Carrot</name>
    <dbReference type="NCBI Taxonomy" id="79200"/>
    <lineage>
        <taxon>Eukaryota</taxon>
        <taxon>Viridiplantae</taxon>
        <taxon>Streptophyta</taxon>
        <taxon>Embryophyta</taxon>
        <taxon>Tracheophyta</taxon>
        <taxon>Spermatophyta</taxon>
        <taxon>Magnoliopsida</taxon>
        <taxon>eudicotyledons</taxon>
        <taxon>Gunneridae</taxon>
        <taxon>Pentapetalae</taxon>
        <taxon>asterids</taxon>
        <taxon>campanulids</taxon>
        <taxon>Apiales</taxon>
        <taxon>Apiaceae</taxon>
        <taxon>Apioideae</taxon>
        <taxon>Scandiceae</taxon>
        <taxon>Daucinae</taxon>
        <taxon>Daucus</taxon>
        <taxon>Daucus sect. Daucus</taxon>
    </lineage>
</organism>
<dbReference type="PANTHER" id="PTHR31451">
    <property type="match status" value="1"/>
</dbReference>
<reference evidence="1" key="1">
    <citation type="journal article" date="2016" name="Nat. Genet.">
        <title>A high-quality carrot genome assembly provides new insights into carotenoid accumulation and asterid genome evolution.</title>
        <authorList>
            <person name="Iorizzo M."/>
            <person name="Ellison S."/>
            <person name="Senalik D."/>
            <person name="Zeng P."/>
            <person name="Satapoomin P."/>
            <person name="Huang J."/>
            <person name="Bowman M."/>
            <person name="Iovene M."/>
            <person name="Sanseverino W."/>
            <person name="Cavagnaro P."/>
            <person name="Yildiz M."/>
            <person name="Macko-Podgorni A."/>
            <person name="Moranska E."/>
            <person name="Grzebelus E."/>
            <person name="Grzebelus D."/>
            <person name="Ashrafi H."/>
            <person name="Zheng Z."/>
            <person name="Cheng S."/>
            <person name="Spooner D."/>
            <person name="Van Deynze A."/>
            <person name="Simon P."/>
        </authorList>
    </citation>
    <scope>NUCLEOTIDE SEQUENCE</scope>
    <source>
        <tissue evidence="1">Leaf</tissue>
    </source>
</reference>
<accession>A0AAF0WIT6</accession>
<dbReference type="EMBL" id="CP093344">
    <property type="protein sequence ID" value="WOG89934.1"/>
    <property type="molecule type" value="Genomic_DNA"/>
</dbReference>
<dbReference type="SUPFAM" id="SSF51445">
    <property type="entry name" value="(Trans)glycosidases"/>
    <property type="match status" value="1"/>
</dbReference>
<sequence>MASLVKSIDKKHLLTIGMEGFYGDTMPEKKQFNPGYQVGIDYITAQMAFMGRWMRSRHTDAKTILKKPLVIAEFGKSSKDPG</sequence>
<evidence type="ECO:0000313" key="1">
    <source>
        <dbReference type="EMBL" id="WOG89934.1"/>
    </source>
</evidence>
<dbReference type="AlphaFoldDB" id="A0AAF0WIT6"/>
<dbReference type="Proteomes" id="UP000077755">
    <property type="component" value="Chromosome 2"/>
</dbReference>
<dbReference type="InterPro" id="IPR045053">
    <property type="entry name" value="MAN-like"/>
</dbReference>
<dbReference type="Gene3D" id="3.20.20.80">
    <property type="entry name" value="Glycosidases"/>
    <property type="match status" value="1"/>
</dbReference>
<proteinExistence type="predicted"/>
<dbReference type="PANTHER" id="PTHR31451:SF59">
    <property type="entry name" value="MANNAN ENDO-1,4-BETA-MANNOSIDASE"/>
    <property type="match status" value="1"/>
</dbReference>
<name>A0AAF0WIT6_DAUCS</name>
<keyword evidence="2" id="KW-1185">Reference proteome</keyword>
<gene>
    <name evidence="1" type="ORF">DCAR_0209175</name>
</gene>
<dbReference type="GO" id="GO:0016985">
    <property type="term" value="F:mannan endo-1,4-beta-mannosidase activity"/>
    <property type="evidence" value="ECO:0007669"/>
    <property type="project" value="UniProtKB-EC"/>
</dbReference>
<evidence type="ECO:0008006" key="3">
    <source>
        <dbReference type="Google" id="ProtNLM"/>
    </source>
</evidence>